<proteinExistence type="predicted"/>
<dbReference type="SMART" id="SM00227">
    <property type="entry name" value="NEBU"/>
    <property type="match status" value="6"/>
</dbReference>
<dbReference type="InterPro" id="IPR013998">
    <property type="entry name" value="Nebulin-like"/>
</dbReference>
<accession>A0ABV0SCJ9</accession>
<evidence type="ECO:0000256" key="2">
    <source>
        <dbReference type="ARBA" id="ARBA00023203"/>
    </source>
</evidence>
<keyword evidence="4" id="KW-1185">Reference proteome</keyword>
<evidence type="ECO:0000256" key="1">
    <source>
        <dbReference type="ARBA" id="ARBA00022737"/>
    </source>
</evidence>
<dbReference type="EMBL" id="JAHRIN010075965">
    <property type="protein sequence ID" value="MEQ2217611.1"/>
    <property type="molecule type" value="Genomic_DNA"/>
</dbReference>
<evidence type="ECO:0000313" key="4">
    <source>
        <dbReference type="Proteomes" id="UP001434883"/>
    </source>
</evidence>
<dbReference type="PRINTS" id="PR00510">
    <property type="entry name" value="NEBULIN"/>
</dbReference>
<gene>
    <name evidence="3" type="ORF">XENOCAPTIV_016620</name>
</gene>
<evidence type="ECO:0000313" key="3">
    <source>
        <dbReference type="EMBL" id="MEQ2217611.1"/>
    </source>
</evidence>
<dbReference type="Proteomes" id="UP001434883">
    <property type="component" value="Unassembled WGS sequence"/>
</dbReference>
<keyword evidence="1" id="KW-0677">Repeat</keyword>
<dbReference type="InterPro" id="IPR000900">
    <property type="entry name" value="Nebulin_repeat"/>
</dbReference>
<reference evidence="3 4" key="1">
    <citation type="submission" date="2021-06" db="EMBL/GenBank/DDBJ databases">
        <authorList>
            <person name="Palmer J.M."/>
        </authorList>
    </citation>
    <scope>NUCLEOTIDE SEQUENCE [LARGE SCALE GENOMIC DNA]</scope>
    <source>
        <strain evidence="3 4">XC_2019</strain>
        <tissue evidence="3">Muscle</tissue>
    </source>
</reference>
<protein>
    <recommendedName>
        <fullName evidence="5">Nebulin</fullName>
    </recommendedName>
</protein>
<comment type="caution">
    <text evidence="3">The sequence shown here is derived from an EMBL/GenBank/DDBJ whole genome shotgun (WGS) entry which is preliminary data.</text>
</comment>
<evidence type="ECO:0008006" key="5">
    <source>
        <dbReference type="Google" id="ProtNLM"/>
    </source>
</evidence>
<keyword evidence="2" id="KW-0009">Actin-binding</keyword>
<dbReference type="PROSITE" id="PS51216">
    <property type="entry name" value="NEBULIN"/>
    <property type="match status" value="3"/>
</dbReference>
<feature type="non-terminal residue" evidence="3">
    <location>
        <position position="1"/>
    </location>
</feature>
<organism evidence="3 4">
    <name type="scientific">Xenoophorus captivus</name>
    <dbReference type="NCBI Taxonomy" id="1517983"/>
    <lineage>
        <taxon>Eukaryota</taxon>
        <taxon>Metazoa</taxon>
        <taxon>Chordata</taxon>
        <taxon>Craniata</taxon>
        <taxon>Vertebrata</taxon>
        <taxon>Euteleostomi</taxon>
        <taxon>Actinopterygii</taxon>
        <taxon>Neopterygii</taxon>
        <taxon>Teleostei</taxon>
        <taxon>Neoteleostei</taxon>
        <taxon>Acanthomorphata</taxon>
        <taxon>Ovalentaria</taxon>
        <taxon>Atherinomorphae</taxon>
        <taxon>Cyprinodontiformes</taxon>
        <taxon>Goodeidae</taxon>
        <taxon>Xenoophorus</taxon>
    </lineage>
</organism>
<name>A0ABV0SCJ9_9TELE</name>
<sequence>AGRLASDQEYRRDALSASGRYHLTSDMIHLVAAKNAQALASDQDYRKRLHEYTVLPDDMKVKWAKKAYNLQSETKYRQLPDRIKFTSVADSPDIVHAKTSYQQCSEESHLKEKGQQVGLRCVEDDPKMVHSLAASKLQSNLEYKRQSKEEHAHYNIRPDQPEFLLAKKSQAQASDITYRRKLHDYTCDPEQLTVRHAKQAYKLQSDVRHFPTQSFKSQCSTFIIKGVLS</sequence>
<dbReference type="Pfam" id="PF00880">
    <property type="entry name" value="Nebulin"/>
    <property type="match status" value="3"/>
</dbReference>
<dbReference type="PANTHER" id="PTHR11039">
    <property type="entry name" value="NEBULIN"/>
    <property type="match status" value="1"/>
</dbReference>
<dbReference type="PANTHER" id="PTHR11039:SF64">
    <property type="entry name" value="NEBULIN-RELATED-ANCHORING PROTEIN-LIKE"/>
    <property type="match status" value="1"/>
</dbReference>
<dbReference type="InterPro" id="IPR055297">
    <property type="entry name" value="NEBU/NEBL"/>
</dbReference>